<keyword evidence="2" id="KW-0238">DNA-binding</keyword>
<dbReference type="PATRIC" id="fig|1094979.3.peg.688"/>
<dbReference type="SMART" id="SM00421">
    <property type="entry name" value="HTH_LUXR"/>
    <property type="match status" value="1"/>
</dbReference>
<dbReference type="EMBL" id="AGTR01000014">
    <property type="protein sequence ID" value="EHJ05900.1"/>
    <property type="molecule type" value="Genomic_DNA"/>
</dbReference>
<dbReference type="InterPro" id="IPR058245">
    <property type="entry name" value="NreC/VraR/RcsB-like_REC"/>
</dbReference>
<dbReference type="Pfam" id="PF00196">
    <property type="entry name" value="GerE"/>
    <property type="match status" value="1"/>
</dbReference>
<dbReference type="SMART" id="SM00448">
    <property type="entry name" value="REC"/>
    <property type="match status" value="1"/>
</dbReference>
<evidence type="ECO:0000256" key="2">
    <source>
        <dbReference type="ARBA" id="ARBA00023125"/>
    </source>
</evidence>
<feature type="domain" description="Response regulatory" evidence="5">
    <location>
        <begin position="18"/>
        <end position="135"/>
    </location>
</feature>
<dbReference type="AlphaFoldDB" id="G6YPC5"/>
<proteinExistence type="predicted"/>
<reference evidence="6 7" key="1">
    <citation type="journal article" date="2012" name="J. Bacteriol.">
        <title>Genome sequence of deep-sea manganese-oxidizing bacterium Marinobacter manganoxydans MnI7-9.</title>
        <authorList>
            <person name="Wang H."/>
            <person name="Li H."/>
            <person name="Shao Z."/>
            <person name="Liao S."/>
            <person name="Johnstone L."/>
            <person name="Rensing C."/>
            <person name="Wang G."/>
        </authorList>
    </citation>
    <scope>NUCLEOTIDE SEQUENCE [LARGE SCALE GENOMIC DNA]</scope>
    <source>
        <strain evidence="6 7">MnI7-9</strain>
    </source>
</reference>
<protein>
    <submittedName>
        <fullName evidence="6">Response regulator</fullName>
    </submittedName>
</protein>
<dbReference type="PRINTS" id="PR00038">
    <property type="entry name" value="HTHLUXR"/>
</dbReference>
<keyword evidence="7" id="KW-1185">Reference proteome</keyword>
<dbReference type="CDD" id="cd17535">
    <property type="entry name" value="REC_NarL-like"/>
    <property type="match status" value="1"/>
</dbReference>
<dbReference type="GO" id="GO:0000160">
    <property type="term" value="P:phosphorelay signal transduction system"/>
    <property type="evidence" value="ECO:0007669"/>
    <property type="project" value="InterPro"/>
</dbReference>
<dbReference type="SUPFAM" id="SSF52172">
    <property type="entry name" value="CheY-like"/>
    <property type="match status" value="1"/>
</dbReference>
<name>G6YPC5_9GAMM</name>
<dbReference type="InterPro" id="IPR051015">
    <property type="entry name" value="EvgA-like"/>
</dbReference>
<dbReference type="Pfam" id="PF00072">
    <property type="entry name" value="Response_reg"/>
    <property type="match status" value="1"/>
</dbReference>
<dbReference type="InterPro" id="IPR001789">
    <property type="entry name" value="Sig_transdc_resp-reg_receiver"/>
</dbReference>
<gene>
    <name evidence="6" type="ORF">KYE_03645</name>
</gene>
<dbReference type="GO" id="GO:0006355">
    <property type="term" value="P:regulation of DNA-templated transcription"/>
    <property type="evidence" value="ECO:0007669"/>
    <property type="project" value="InterPro"/>
</dbReference>
<dbReference type="PROSITE" id="PS50110">
    <property type="entry name" value="RESPONSE_REGULATORY"/>
    <property type="match status" value="1"/>
</dbReference>
<dbReference type="InterPro" id="IPR011006">
    <property type="entry name" value="CheY-like_superfamily"/>
</dbReference>
<evidence type="ECO:0000256" key="3">
    <source>
        <dbReference type="PROSITE-ProRule" id="PRU00169"/>
    </source>
</evidence>
<dbReference type="SUPFAM" id="SSF46894">
    <property type="entry name" value="C-terminal effector domain of the bipartite response regulators"/>
    <property type="match status" value="1"/>
</dbReference>
<feature type="domain" description="HTH luxR-type" evidence="4">
    <location>
        <begin position="148"/>
        <end position="213"/>
    </location>
</feature>
<dbReference type="PANTHER" id="PTHR45566:SF1">
    <property type="entry name" value="HTH-TYPE TRANSCRIPTIONAL REGULATOR YHJB-RELATED"/>
    <property type="match status" value="1"/>
</dbReference>
<evidence type="ECO:0000256" key="1">
    <source>
        <dbReference type="ARBA" id="ARBA00022553"/>
    </source>
</evidence>
<evidence type="ECO:0000259" key="5">
    <source>
        <dbReference type="PROSITE" id="PS50110"/>
    </source>
</evidence>
<feature type="modified residue" description="4-aspartylphosphate" evidence="3">
    <location>
        <position position="70"/>
    </location>
</feature>
<evidence type="ECO:0000313" key="7">
    <source>
        <dbReference type="Proteomes" id="UP000003208"/>
    </source>
</evidence>
<dbReference type="CDD" id="cd06170">
    <property type="entry name" value="LuxR_C_like"/>
    <property type="match status" value="1"/>
</dbReference>
<dbReference type="PANTHER" id="PTHR45566">
    <property type="entry name" value="HTH-TYPE TRANSCRIPTIONAL REGULATOR YHJB-RELATED"/>
    <property type="match status" value="1"/>
</dbReference>
<sequence length="218" mass="23603">MKERPGWTETKGRASKVRILVSDDHELIRDGISILLKKLLDNPTVLEAETGDEAISIAEAHRDLDLAVIDLSLPGVNGLPMVSKLCHLLPETPILILSASADRNLVLKTIESGASGFVYKSLGTTVLEEALQMVLAGGVFIPPLVEGEDTELAGITPRQRQILELLAQGKSNKEMANTLHISANTIKNHLAKLYDQFSVSNRTQAVMKAQELTSGTSM</sequence>
<accession>G6YPC5</accession>
<dbReference type="InterPro" id="IPR016032">
    <property type="entry name" value="Sig_transdc_resp-reg_C-effctor"/>
</dbReference>
<organism evidence="6 7">
    <name type="scientific">Marinobacter manganoxydans MnI7-9</name>
    <dbReference type="NCBI Taxonomy" id="1094979"/>
    <lineage>
        <taxon>Bacteria</taxon>
        <taxon>Pseudomonadati</taxon>
        <taxon>Pseudomonadota</taxon>
        <taxon>Gammaproteobacteria</taxon>
        <taxon>Pseudomonadales</taxon>
        <taxon>Marinobacteraceae</taxon>
        <taxon>Marinobacter</taxon>
    </lineage>
</organism>
<dbReference type="PROSITE" id="PS50043">
    <property type="entry name" value="HTH_LUXR_2"/>
    <property type="match status" value="1"/>
</dbReference>
<keyword evidence="1 3" id="KW-0597">Phosphoprotein</keyword>
<dbReference type="InterPro" id="IPR000792">
    <property type="entry name" value="Tscrpt_reg_LuxR_C"/>
</dbReference>
<evidence type="ECO:0000313" key="6">
    <source>
        <dbReference type="EMBL" id="EHJ05900.1"/>
    </source>
</evidence>
<dbReference type="RefSeq" id="WP_008170469.1">
    <property type="nucleotide sequence ID" value="NZ_AGTR01000014.1"/>
</dbReference>
<dbReference type="Gene3D" id="3.40.50.2300">
    <property type="match status" value="1"/>
</dbReference>
<dbReference type="GO" id="GO:0003677">
    <property type="term" value="F:DNA binding"/>
    <property type="evidence" value="ECO:0007669"/>
    <property type="project" value="UniProtKB-KW"/>
</dbReference>
<dbReference type="Proteomes" id="UP000003208">
    <property type="component" value="Unassembled WGS sequence"/>
</dbReference>
<evidence type="ECO:0000259" key="4">
    <source>
        <dbReference type="PROSITE" id="PS50043"/>
    </source>
</evidence>